<name>A0A8X6K7R7_TRICU</name>
<dbReference type="AlphaFoldDB" id="A0A8X6K7R7"/>
<evidence type="ECO:0000313" key="2">
    <source>
        <dbReference type="Proteomes" id="UP000887116"/>
    </source>
</evidence>
<gene>
    <name evidence="1" type="ORF">TNCT_652231</name>
</gene>
<comment type="caution">
    <text evidence="1">The sequence shown here is derived from an EMBL/GenBank/DDBJ whole genome shotgun (WGS) entry which is preliminary data.</text>
</comment>
<dbReference type="Proteomes" id="UP000887116">
    <property type="component" value="Unassembled WGS sequence"/>
</dbReference>
<sequence length="71" mass="7611">MDCLRCAANGEEMSFVSSDEGFFKMADDDAVHFGGVIGVEKGLDKAPSKHRVACLKCTVSFCAAMIANFDD</sequence>
<proteinExistence type="predicted"/>
<accession>A0A8X6K7R7</accession>
<organism evidence="1 2">
    <name type="scientific">Trichonephila clavata</name>
    <name type="common">Joro spider</name>
    <name type="synonym">Nephila clavata</name>
    <dbReference type="NCBI Taxonomy" id="2740835"/>
    <lineage>
        <taxon>Eukaryota</taxon>
        <taxon>Metazoa</taxon>
        <taxon>Ecdysozoa</taxon>
        <taxon>Arthropoda</taxon>
        <taxon>Chelicerata</taxon>
        <taxon>Arachnida</taxon>
        <taxon>Araneae</taxon>
        <taxon>Araneomorphae</taxon>
        <taxon>Entelegynae</taxon>
        <taxon>Araneoidea</taxon>
        <taxon>Nephilidae</taxon>
        <taxon>Trichonephila</taxon>
    </lineage>
</organism>
<evidence type="ECO:0000313" key="1">
    <source>
        <dbReference type="EMBL" id="GFQ65496.1"/>
    </source>
</evidence>
<protein>
    <submittedName>
        <fullName evidence="1">Uncharacterized protein</fullName>
    </submittedName>
</protein>
<keyword evidence="2" id="KW-1185">Reference proteome</keyword>
<dbReference type="EMBL" id="BMAO01000249">
    <property type="protein sequence ID" value="GFQ65496.1"/>
    <property type="molecule type" value="Genomic_DNA"/>
</dbReference>
<reference evidence="1" key="1">
    <citation type="submission" date="2020-07" db="EMBL/GenBank/DDBJ databases">
        <title>Multicomponent nature underlies the extraordinary mechanical properties of spider dragline silk.</title>
        <authorList>
            <person name="Kono N."/>
            <person name="Nakamura H."/>
            <person name="Mori M."/>
            <person name="Yoshida Y."/>
            <person name="Ohtoshi R."/>
            <person name="Malay A.D."/>
            <person name="Moran D.A.P."/>
            <person name="Tomita M."/>
            <person name="Numata K."/>
            <person name="Arakawa K."/>
        </authorList>
    </citation>
    <scope>NUCLEOTIDE SEQUENCE</scope>
</reference>